<keyword evidence="7" id="KW-0472">Membrane</keyword>
<evidence type="ECO:0000313" key="9">
    <source>
        <dbReference type="EMBL" id="TVX85172.1"/>
    </source>
</evidence>
<dbReference type="Gene3D" id="1.10.4030.10">
    <property type="entry name" value="Porin chaperone SurA, peptide-binding domain"/>
    <property type="match status" value="1"/>
</dbReference>
<keyword evidence="4 6" id="KW-0697">Rotamase</keyword>
<dbReference type="GO" id="GO:0003755">
    <property type="term" value="F:peptidyl-prolyl cis-trans isomerase activity"/>
    <property type="evidence" value="ECO:0007669"/>
    <property type="project" value="UniProtKB-KW"/>
</dbReference>
<keyword evidence="5 6" id="KW-0413">Isomerase</keyword>
<feature type="domain" description="PpiC" evidence="8">
    <location>
        <begin position="170"/>
        <end position="262"/>
    </location>
</feature>
<evidence type="ECO:0000256" key="4">
    <source>
        <dbReference type="ARBA" id="ARBA00023110"/>
    </source>
</evidence>
<dbReference type="InterPro" id="IPR050245">
    <property type="entry name" value="PrsA_foldase"/>
</dbReference>
<accession>A0A559IBV8</accession>
<evidence type="ECO:0000256" key="3">
    <source>
        <dbReference type="ARBA" id="ARBA00022729"/>
    </source>
</evidence>
<dbReference type="InterPro" id="IPR000297">
    <property type="entry name" value="PPIase_PpiC"/>
</dbReference>
<sequence>MTKEVKSLWGCIIVLFTCVLVLGCVLLFRLIDRSDVGPIRLPGGGSSVVASVGSDEITESQWVKELKKQYGSIVMEQMLNKRAVDQEAKALGVQVTSKEVEAEIRKQMAGYESMEAYYLAMQEQLGLTPEQIREDATYNLLLEKIAIRDISVTEEEISQYLKENRQEYHPVAYELSHIIVDTFEDAEQALKRLGEGISFGILAGQISTDPYTVEQEGKLGWVEDDDPFIDSNELAAAAAMEVGEYSRPIKVKDGYAIILLSGRRDVEPEDRMTIREQVSRDLALSKAPPLREVENQLREKYAAQWKGAHS</sequence>
<dbReference type="Pfam" id="PF13624">
    <property type="entry name" value="SurA_N_3"/>
    <property type="match status" value="1"/>
</dbReference>
<comment type="caution">
    <text evidence="9">The sequence shown here is derived from an EMBL/GenBank/DDBJ whole genome shotgun (WGS) entry which is preliminary data.</text>
</comment>
<evidence type="ECO:0000256" key="5">
    <source>
        <dbReference type="ARBA" id="ARBA00023235"/>
    </source>
</evidence>
<dbReference type="OrthoDB" id="2677468at2"/>
<comment type="catalytic activity">
    <reaction evidence="1">
        <text>[protein]-peptidylproline (omega=180) = [protein]-peptidylproline (omega=0)</text>
        <dbReference type="Rhea" id="RHEA:16237"/>
        <dbReference type="Rhea" id="RHEA-COMP:10747"/>
        <dbReference type="Rhea" id="RHEA-COMP:10748"/>
        <dbReference type="ChEBI" id="CHEBI:83833"/>
        <dbReference type="ChEBI" id="CHEBI:83834"/>
        <dbReference type="EC" id="5.2.1.8"/>
    </reaction>
</comment>
<gene>
    <name evidence="9" type="ORF">FPZ44_25815</name>
</gene>
<dbReference type="PROSITE" id="PS51257">
    <property type="entry name" value="PROKAR_LIPOPROTEIN"/>
    <property type="match status" value="1"/>
</dbReference>
<dbReference type="AlphaFoldDB" id="A0A559IBV8"/>
<evidence type="ECO:0000256" key="7">
    <source>
        <dbReference type="SAM" id="Phobius"/>
    </source>
</evidence>
<name>A0A559IBV8_9BACL</name>
<dbReference type="PROSITE" id="PS01096">
    <property type="entry name" value="PPIC_PPIASE_1"/>
    <property type="match status" value="1"/>
</dbReference>
<evidence type="ECO:0000256" key="1">
    <source>
        <dbReference type="ARBA" id="ARBA00000971"/>
    </source>
</evidence>
<evidence type="ECO:0000259" key="8">
    <source>
        <dbReference type="PROSITE" id="PS50198"/>
    </source>
</evidence>
<dbReference type="Proteomes" id="UP000318102">
    <property type="component" value="Unassembled WGS sequence"/>
</dbReference>
<dbReference type="InterPro" id="IPR023058">
    <property type="entry name" value="PPIase_PpiC_CS"/>
</dbReference>
<dbReference type="Pfam" id="PF13145">
    <property type="entry name" value="Rotamase_2"/>
    <property type="match status" value="1"/>
</dbReference>
<dbReference type="RefSeq" id="WP_144995461.1">
    <property type="nucleotide sequence ID" value="NZ_VNJK01000009.1"/>
</dbReference>
<evidence type="ECO:0000256" key="2">
    <source>
        <dbReference type="ARBA" id="ARBA00013194"/>
    </source>
</evidence>
<dbReference type="EC" id="5.2.1.8" evidence="2"/>
<dbReference type="SUPFAM" id="SSF109998">
    <property type="entry name" value="Triger factor/SurA peptide-binding domain-like"/>
    <property type="match status" value="1"/>
</dbReference>
<organism evidence="9 10">
    <name type="scientific">Paenibacillus agilis</name>
    <dbReference type="NCBI Taxonomy" id="3020863"/>
    <lineage>
        <taxon>Bacteria</taxon>
        <taxon>Bacillati</taxon>
        <taxon>Bacillota</taxon>
        <taxon>Bacilli</taxon>
        <taxon>Bacillales</taxon>
        <taxon>Paenibacillaceae</taxon>
        <taxon>Paenibacillus</taxon>
    </lineage>
</organism>
<keyword evidence="7" id="KW-0812">Transmembrane</keyword>
<dbReference type="EMBL" id="VNJK01000009">
    <property type="protein sequence ID" value="TVX85172.1"/>
    <property type="molecule type" value="Genomic_DNA"/>
</dbReference>
<evidence type="ECO:0000313" key="10">
    <source>
        <dbReference type="Proteomes" id="UP000318102"/>
    </source>
</evidence>
<evidence type="ECO:0000256" key="6">
    <source>
        <dbReference type="PROSITE-ProRule" id="PRU00278"/>
    </source>
</evidence>
<dbReference type="PROSITE" id="PS50198">
    <property type="entry name" value="PPIC_PPIASE_2"/>
    <property type="match status" value="1"/>
</dbReference>
<reference evidence="9 10" key="1">
    <citation type="submission" date="2019-07" db="EMBL/GenBank/DDBJ databases">
        <authorList>
            <person name="Kim J."/>
        </authorList>
    </citation>
    <scope>NUCLEOTIDE SEQUENCE [LARGE SCALE GENOMIC DNA]</scope>
    <source>
        <strain evidence="9 10">N4</strain>
    </source>
</reference>
<feature type="transmembrane region" description="Helical" evidence="7">
    <location>
        <begin position="7"/>
        <end position="31"/>
    </location>
</feature>
<keyword evidence="10" id="KW-1185">Reference proteome</keyword>
<keyword evidence="7" id="KW-1133">Transmembrane helix</keyword>
<dbReference type="PANTHER" id="PTHR47245:SF1">
    <property type="entry name" value="FOLDASE PROTEIN PRSA"/>
    <property type="match status" value="1"/>
</dbReference>
<dbReference type="InterPro" id="IPR046357">
    <property type="entry name" value="PPIase_dom_sf"/>
</dbReference>
<dbReference type="PANTHER" id="PTHR47245">
    <property type="entry name" value="PEPTIDYLPROLYL ISOMERASE"/>
    <property type="match status" value="1"/>
</dbReference>
<dbReference type="SUPFAM" id="SSF54534">
    <property type="entry name" value="FKBP-like"/>
    <property type="match status" value="1"/>
</dbReference>
<dbReference type="InterPro" id="IPR027304">
    <property type="entry name" value="Trigger_fact/SurA_dom_sf"/>
</dbReference>
<dbReference type="Gene3D" id="3.10.50.40">
    <property type="match status" value="1"/>
</dbReference>
<protein>
    <recommendedName>
        <fullName evidence="2">peptidylprolyl isomerase</fullName>
        <ecNumber evidence="2">5.2.1.8</ecNumber>
    </recommendedName>
</protein>
<keyword evidence="3" id="KW-0732">Signal</keyword>
<proteinExistence type="predicted"/>